<dbReference type="PROSITE" id="PS50404">
    <property type="entry name" value="GST_NTER"/>
    <property type="match status" value="1"/>
</dbReference>
<protein>
    <submittedName>
        <fullName evidence="3">Thioredoxin-like protein</fullName>
    </submittedName>
</protein>
<dbReference type="SUPFAM" id="SSF52833">
    <property type="entry name" value="Thioredoxin-like"/>
    <property type="match status" value="1"/>
</dbReference>
<dbReference type="InterPro" id="IPR036249">
    <property type="entry name" value="Thioredoxin-like_sf"/>
</dbReference>
<dbReference type="InterPro" id="IPR050983">
    <property type="entry name" value="GST_Omega/HSP26"/>
</dbReference>
<dbReference type="InterPro" id="IPR010987">
    <property type="entry name" value="Glutathione-S-Trfase_C-like"/>
</dbReference>
<evidence type="ECO:0000259" key="2">
    <source>
        <dbReference type="PROSITE" id="PS50405"/>
    </source>
</evidence>
<feature type="domain" description="GST C-terminal" evidence="2">
    <location>
        <begin position="117"/>
        <end position="252"/>
    </location>
</feature>
<comment type="caution">
    <text evidence="3">The sequence shown here is derived from an EMBL/GenBank/DDBJ whole genome shotgun (WGS) entry which is preliminary data.</text>
</comment>
<dbReference type="EMBL" id="JBBPEH010000002">
    <property type="protein sequence ID" value="KAK7542070.1"/>
    <property type="molecule type" value="Genomic_DNA"/>
</dbReference>
<dbReference type="PANTHER" id="PTHR43968:SF8">
    <property type="entry name" value="S-TRANSFERASE, PUTATIVE (AFU_ORTHOLOGUE AFUA_2G00590)-RELATED"/>
    <property type="match status" value="1"/>
</dbReference>
<dbReference type="InterPro" id="IPR004045">
    <property type="entry name" value="Glutathione_S-Trfase_N"/>
</dbReference>
<dbReference type="InterPro" id="IPR040079">
    <property type="entry name" value="Glutathione_S-Trfase"/>
</dbReference>
<evidence type="ECO:0000259" key="1">
    <source>
        <dbReference type="PROSITE" id="PS50404"/>
    </source>
</evidence>
<dbReference type="InterPro" id="IPR036282">
    <property type="entry name" value="Glutathione-S-Trfase_C_sf"/>
</dbReference>
<dbReference type="PROSITE" id="PS50405">
    <property type="entry name" value="GST_CTER"/>
    <property type="match status" value="1"/>
</dbReference>
<name>A0ABR1M3A1_9PEZI</name>
<dbReference type="Gene3D" id="3.40.30.10">
    <property type="entry name" value="Glutaredoxin"/>
    <property type="match status" value="1"/>
</dbReference>
<dbReference type="SFLD" id="SFLDS00019">
    <property type="entry name" value="Glutathione_Transferase_(cytos"/>
    <property type="match status" value="1"/>
</dbReference>
<dbReference type="Proteomes" id="UP001360953">
    <property type="component" value="Unassembled WGS sequence"/>
</dbReference>
<feature type="domain" description="GST N-terminal" evidence="1">
    <location>
        <begin position="23"/>
        <end position="107"/>
    </location>
</feature>
<dbReference type="Pfam" id="PF13409">
    <property type="entry name" value="GST_N_2"/>
    <property type="match status" value="1"/>
</dbReference>
<evidence type="ECO:0000313" key="3">
    <source>
        <dbReference type="EMBL" id="KAK7542070.1"/>
    </source>
</evidence>
<dbReference type="Gene3D" id="1.20.1050.10">
    <property type="match status" value="1"/>
</dbReference>
<accession>A0ABR1M3A1</accession>
<organism evidence="3 4">
    <name type="scientific">Phyllosticta citribraziliensis</name>
    <dbReference type="NCBI Taxonomy" id="989973"/>
    <lineage>
        <taxon>Eukaryota</taxon>
        <taxon>Fungi</taxon>
        <taxon>Dikarya</taxon>
        <taxon>Ascomycota</taxon>
        <taxon>Pezizomycotina</taxon>
        <taxon>Dothideomycetes</taxon>
        <taxon>Dothideomycetes incertae sedis</taxon>
        <taxon>Botryosphaeriales</taxon>
        <taxon>Phyllostictaceae</taxon>
        <taxon>Phyllosticta</taxon>
    </lineage>
</organism>
<dbReference type="SFLD" id="SFLDG00358">
    <property type="entry name" value="Main_(cytGST)"/>
    <property type="match status" value="1"/>
</dbReference>
<proteinExistence type="predicted"/>
<evidence type="ECO:0000313" key="4">
    <source>
        <dbReference type="Proteomes" id="UP001360953"/>
    </source>
</evidence>
<gene>
    <name evidence="3" type="ORF">J3D65DRAFT_199622</name>
</gene>
<reference evidence="3 4" key="1">
    <citation type="submission" date="2024-04" db="EMBL/GenBank/DDBJ databases">
        <title>Phyllosticta paracitricarpa is synonymous to the EU quarantine fungus P. citricarpa based on phylogenomic analyses.</title>
        <authorList>
            <consortium name="Lawrence Berkeley National Laboratory"/>
            <person name="Van ingen-buijs V.A."/>
            <person name="Van westerhoven A.C."/>
            <person name="Haridas S."/>
            <person name="Skiadas P."/>
            <person name="Martin F."/>
            <person name="Groenewald J.Z."/>
            <person name="Crous P.W."/>
            <person name="Seidl M.F."/>
        </authorList>
    </citation>
    <scope>NUCLEOTIDE SEQUENCE [LARGE SCALE GENOMIC DNA]</scope>
    <source>
        <strain evidence="3 4">CPC 17464</strain>
    </source>
</reference>
<sequence length="263" mass="27958">MSSNTSTGGSGGGGGYENPHVAPQITFYTFPDCPYCQRVHILLTELALPFDEVLVDISKPREQWYLDINPRGLVPSLKFSNGAVTDEILTESAIIAQFLADSRPSHVLPATLASPSAPLRRARVQLYADAFMSALGGHSRALLFADAGAVDAMVDQLLDAVGTEVEPLLHGTRAAAPFLGGVEAVGLAEILTAPFLLRLYALSGRGVVPQALKQGLQALPLFGRWAEAVMRHPSVVKTWDEESFIGRAVAAVEKLKGEAAAKA</sequence>
<dbReference type="RefSeq" id="XP_066658363.1">
    <property type="nucleotide sequence ID" value="XM_066794402.1"/>
</dbReference>
<dbReference type="PANTHER" id="PTHR43968">
    <property type="match status" value="1"/>
</dbReference>
<dbReference type="GeneID" id="92027308"/>
<dbReference type="SUPFAM" id="SSF47616">
    <property type="entry name" value="GST C-terminal domain-like"/>
    <property type="match status" value="1"/>
</dbReference>
<keyword evidence="4" id="KW-1185">Reference proteome</keyword>
<dbReference type="CDD" id="cd00570">
    <property type="entry name" value="GST_N_family"/>
    <property type="match status" value="1"/>
</dbReference>